<evidence type="ECO:0000256" key="3">
    <source>
        <dbReference type="ARBA" id="ARBA00023163"/>
    </source>
</evidence>
<proteinExistence type="predicted"/>
<dbReference type="Proteomes" id="UP000011723">
    <property type="component" value="Chromosome"/>
</dbReference>
<dbReference type="OrthoDB" id="5243844at2"/>
<dbReference type="Pfam" id="PF00392">
    <property type="entry name" value="GntR"/>
    <property type="match status" value="1"/>
</dbReference>
<dbReference type="HOGENOM" id="CLU_017584_5_5_11"/>
<dbReference type="PATRIC" id="fig|1121362.3.peg.926"/>
<dbReference type="SUPFAM" id="SSF48008">
    <property type="entry name" value="GntR ligand-binding domain-like"/>
    <property type="match status" value="1"/>
</dbReference>
<dbReference type="SMART" id="SM00345">
    <property type="entry name" value="HTH_GNTR"/>
    <property type="match status" value="1"/>
</dbReference>
<dbReference type="PRINTS" id="PR00035">
    <property type="entry name" value="HTHGNTR"/>
</dbReference>
<dbReference type="RefSeq" id="WP_015400350.1">
    <property type="nucleotide sequence ID" value="NC_020302.1"/>
</dbReference>
<dbReference type="KEGG" id="chn:A605_04610"/>
<dbReference type="PANTHER" id="PTHR43537:SF45">
    <property type="entry name" value="GNTR FAMILY REGULATORY PROTEIN"/>
    <property type="match status" value="1"/>
</dbReference>
<accession>M1P5K4</accession>
<sequence>MRAHSAAGAIRQAISAGEFTPGEKLIETEMSERFGISRNTLRESFAMLIADGVLTRIPFRGVFISAPTADDVRDLYLARGAIEPGAVRWGAHHDIARLEAIVAEAEQALGEGRLSDAATANQRFHRELVAGAGSRLLDETMDRVLAQMRLAFLRVLAQQPDFHAAYVPVNRRVLDLLRQGEREEAARVLQASLAGTSERLEELFAATAPDTADLWHR</sequence>
<dbReference type="InterPro" id="IPR036390">
    <property type="entry name" value="WH_DNA-bd_sf"/>
</dbReference>
<evidence type="ECO:0000256" key="2">
    <source>
        <dbReference type="ARBA" id="ARBA00023125"/>
    </source>
</evidence>
<evidence type="ECO:0000313" key="6">
    <source>
        <dbReference type="Proteomes" id="UP000011723"/>
    </source>
</evidence>
<organism evidence="5 6">
    <name type="scientific">Corynebacterium halotolerans YIM 70093 = DSM 44683</name>
    <dbReference type="NCBI Taxonomy" id="1121362"/>
    <lineage>
        <taxon>Bacteria</taxon>
        <taxon>Bacillati</taxon>
        <taxon>Actinomycetota</taxon>
        <taxon>Actinomycetes</taxon>
        <taxon>Mycobacteriales</taxon>
        <taxon>Corynebacteriaceae</taxon>
        <taxon>Corynebacterium</taxon>
    </lineage>
</organism>
<keyword evidence="6" id="KW-1185">Reference proteome</keyword>
<dbReference type="CDD" id="cd07377">
    <property type="entry name" value="WHTH_GntR"/>
    <property type="match status" value="1"/>
</dbReference>
<keyword evidence="1" id="KW-0805">Transcription regulation</keyword>
<dbReference type="InterPro" id="IPR000524">
    <property type="entry name" value="Tscrpt_reg_HTH_GntR"/>
</dbReference>
<gene>
    <name evidence="5" type="ORF">A605_04610</name>
</gene>
<dbReference type="GO" id="GO:0003677">
    <property type="term" value="F:DNA binding"/>
    <property type="evidence" value="ECO:0007669"/>
    <property type="project" value="UniProtKB-KW"/>
</dbReference>
<dbReference type="SUPFAM" id="SSF46785">
    <property type="entry name" value="Winged helix' DNA-binding domain"/>
    <property type="match status" value="1"/>
</dbReference>
<evidence type="ECO:0000313" key="5">
    <source>
        <dbReference type="EMBL" id="AGF71931.1"/>
    </source>
</evidence>
<dbReference type="Gene3D" id="1.10.10.10">
    <property type="entry name" value="Winged helix-like DNA-binding domain superfamily/Winged helix DNA-binding domain"/>
    <property type="match status" value="1"/>
</dbReference>
<dbReference type="GO" id="GO:0003700">
    <property type="term" value="F:DNA-binding transcription factor activity"/>
    <property type="evidence" value="ECO:0007669"/>
    <property type="project" value="InterPro"/>
</dbReference>
<dbReference type="STRING" id="1121362.A605_04610"/>
<evidence type="ECO:0000259" key="4">
    <source>
        <dbReference type="PROSITE" id="PS50949"/>
    </source>
</evidence>
<dbReference type="SMART" id="SM00895">
    <property type="entry name" value="FCD"/>
    <property type="match status" value="1"/>
</dbReference>
<dbReference type="PROSITE" id="PS50949">
    <property type="entry name" value="HTH_GNTR"/>
    <property type="match status" value="1"/>
</dbReference>
<dbReference type="EMBL" id="CP003697">
    <property type="protein sequence ID" value="AGF71931.1"/>
    <property type="molecule type" value="Genomic_DNA"/>
</dbReference>
<feature type="domain" description="HTH gntR-type" evidence="4">
    <location>
        <begin position="1"/>
        <end position="67"/>
    </location>
</feature>
<dbReference type="InterPro" id="IPR008920">
    <property type="entry name" value="TF_FadR/GntR_C"/>
</dbReference>
<protein>
    <submittedName>
        <fullName evidence="5">GntR family transcriptional regulator</fullName>
    </submittedName>
</protein>
<dbReference type="eggNOG" id="COG1802">
    <property type="taxonomic scope" value="Bacteria"/>
</dbReference>
<dbReference type="InterPro" id="IPR036388">
    <property type="entry name" value="WH-like_DNA-bd_sf"/>
</dbReference>
<dbReference type="AlphaFoldDB" id="M1P5K4"/>
<keyword evidence="3" id="KW-0804">Transcription</keyword>
<reference evidence="5 6" key="1">
    <citation type="journal article" date="2012" name="Stand. Genomic Sci.">
        <title>Genome sequence of the halotolerant bacterium Corynebacterium halotolerans type strain YIM 70093(T) (= DSM 44683(T)).</title>
        <authorList>
            <person name="Ruckert C."/>
            <person name="Albersmeier A."/>
            <person name="Al-Dilaimi A."/>
            <person name="Niehaus K."/>
            <person name="Szczepanowski R."/>
            <person name="Kalinowski J."/>
        </authorList>
    </citation>
    <scope>NUCLEOTIDE SEQUENCE [LARGE SCALE GENOMIC DNA]</scope>
    <source>
        <strain evidence="5">YIM 70093</strain>
    </source>
</reference>
<dbReference type="Pfam" id="PF07729">
    <property type="entry name" value="FCD"/>
    <property type="match status" value="1"/>
</dbReference>
<dbReference type="InterPro" id="IPR011711">
    <property type="entry name" value="GntR_C"/>
</dbReference>
<evidence type="ECO:0000256" key="1">
    <source>
        <dbReference type="ARBA" id="ARBA00023015"/>
    </source>
</evidence>
<dbReference type="PANTHER" id="PTHR43537">
    <property type="entry name" value="TRANSCRIPTIONAL REGULATOR, GNTR FAMILY"/>
    <property type="match status" value="1"/>
</dbReference>
<name>M1P5K4_9CORY</name>
<keyword evidence="2" id="KW-0238">DNA-binding</keyword>
<dbReference type="Gene3D" id="1.20.120.530">
    <property type="entry name" value="GntR ligand-binding domain-like"/>
    <property type="match status" value="1"/>
</dbReference>